<sequence>MAAMISDKEMNDQSLEKGNPQEQAAPGGLRNGQIQPHIVGDKLARKLSARQVQMIAVGGTIGTGLFLGTGQALATGGPASLLLSYAIVGAIVFTTMLALGEMAAFIPVAGSFCTFSGRFVDDALGFSLTWNYWFNDAVSTAADLIALQMLLQYWTDNFPGWAISLIFLFVLIGLNVVSVKVYGEVEYWLSLLKIITIIVFIILGIVVNCGGNKNLGYIGGKYWHIGEAPFVGGAGGFASVFVTAAFAYGGTESIAVTAGETKNPSKTLPKVVRNVFWRILIFFFLSVLIVGLNVPYTYPGLASKTSKTSPFTIVFQEAGSAVAGSFINAVIFTSAISAGNHALFAGSRLLYTLSVDGYAPRFFGNLTAGKVPIVAVLATSVISGLCFGASYIGSGQLWTWLQNIVGVSNQLSWICIGIASLRFRAGIKRQGLEHLLPYKNWTYPYGPLFSICLNSFLVLIQGWSCFSPTFSPVDFVSYYIELGLMIVMFVGWKVVKKTRFVRSSEMDLLSDRYQRGFEEDEEPPTMHGLKNPFARGLTWKARARAVSSYLPF</sequence>
<proteinExistence type="predicted"/>
<feature type="transmembrane region" description="Helical" evidence="8">
    <location>
        <begin position="371"/>
        <end position="394"/>
    </location>
</feature>
<evidence type="ECO:0000256" key="5">
    <source>
        <dbReference type="ARBA" id="ARBA00022989"/>
    </source>
</evidence>
<dbReference type="EMBL" id="JAPQKI010000010">
    <property type="protein sequence ID" value="KAJ5085190.1"/>
    <property type="molecule type" value="Genomic_DNA"/>
</dbReference>
<keyword evidence="6 8" id="KW-0472">Membrane</keyword>
<evidence type="ECO:0000256" key="3">
    <source>
        <dbReference type="ARBA" id="ARBA00022692"/>
    </source>
</evidence>
<evidence type="ECO:0000256" key="4">
    <source>
        <dbReference type="ARBA" id="ARBA00022970"/>
    </source>
</evidence>
<feature type="transmembrane region" description="Helical" evidence="8">
    <location>
        <begin position="158"/>
        <end position="181"/>
    </location>
</feature>
<reference evidence="10" key="1">
    <citation type="submission" date="2022-11" db="EMBL/GenBank/DDBJ databases">
        <authorList>
            <person name="Petersen C."/>
        </authorList>
    </citation>
    <scope>NUCLEOTIDE SEQUENCE</scope>
    <source>
        <strain evidence="10">IBT 30761</strain>
    </source>
</reference>
<evidence type="ECO:0000313" key="11">
    <source>
        <dbReference type="Proteomes" id="UP001149074"/>
    </source>
</evidence>
<feature type="region of interest" description="Disordered" evidence="7">
    <location>
        <begin position="1"/>
        <end position="31"/>
    </location>
</feature>
<comment type="caution">
    <text evidence="10">The sequence shown here is derived from an EMBL/GenBank/DDBJ whole genome shotgun (WGS) entry which is preliminary data.</text>
</comment>
<name>A0A9W9ENV3_9EURO</name>
<organism evidence="10 11">
    <name type="scientific">Penicillium argentinense</name>
    <dbReference type="NCBI Taxonomy" id="1131581"/>
    <lineage>
        <taxon>Eukaryota</taxon>
        <taxon>Fungi</taxon>
        <taxon>Dikarya</taxon>
        <taxon>Ascomycota</taxon>
        <taxon>Pezizomycotina</taxon>
        <taxon>Eurotiomycetes</taxon>
        <taxon>Eurotiomycetidae</taxon>
        <taxon>Eurotiales</taxon>
        <taxon>Aspergillaceae</taxon>
        <taxon>Penicillium</taxon>
    </lineage>
</organism>
<protein>
    <submittedName>
        <fullName evidence="10">Amino acid permease</fullName>
    </submittedName>
</protein>
<feature type="transmembrane region" description="Helical" evidence="8">
    <location>
        <begin position="79"/>
        <end position="99"/>
    </location>
</feature>
<dbReference type="GeneID" id="81361431"/>
<keyword evidence="4" id="KW-0029">Amino-acid transport</keyword>
<dbReference type="InterPro" id="IPR004840">
    <property type="entry name" value="Amino_acid_permease_CS"/>
</dbReference>
<dbReference type="GO" id="GO:0015171">
    <property type="term" value="F:amino acid transmembrane transporter activity"/>
    <property type="evidence" value="ECO:0007669"/>
    <property type="project" value="TreeGrafter"/>
</dbReference>
<keyword evidence="3 8" id="KW-0812">Transmembrane</keyword>
<dbReference type="InterPro" id="IPR050524">
    <property type="entry name" value="APC_YAT"/>
</dbReference>
<dbReference type="Proteomes" id="UP001149074">
    <property type="component" value="Unassembled WGS sequence"/>
</dbReference>
<dbReference type="OrthoDB" id="3900342at2759"/>
<feature type="transmembrane region" description="Helical" evidence="8">
    <location>
        <begin position="187"/>
        <end position="207"/>
    </location>
</feature>
<dbReference type="Gene3D" id="1.20.1740.10">
    <property type="entry name" value="Amino acid/polyamine transporter I"/>
    <property type="match status" value="1"/>
</dbReference>
<comment type="subcellular location">
    <subcellularLocation>
        <location evidence="1">Membrane</location>
        <topology evidence="1">Multi-pass membrane protein</topology>
    </subcellularLocation>
</comment>
<dbReference type="GO" id="GO:0016020">
    <property type="term" value="C:membrane"/>
    <property type="evidence" value="ECO:0007669"/>
    <property type="project" value="UniProtKB-SubCell"/>
</dbReference>
<feature type="transmembrane region" description="Helical" evidence="8">
    <location>
        <begin position="228"/>
        <end position="248"/>
    </location>
</feature>
<dbReference type="PANTHER" id="PTHR43341:SF3">
    <property type="entry name" value="AMINO-ACID PERMEASE PB1C11.02-RELATED"/>
    <property type="match status" value="1"/>
</dbReference>
<reference evidence="10" key="2">
    <citation type="journal article" date="2023" name="IMA Fungus">
        <title>Comparative genomic study of the Penicillium genus elucidates a diverse pangenome and 15 lateral gene transfer events.</title>
        <authorList>
            <person name="Petersen C."/>
            <person name="Sorensen T."/>
            <person name="Nielsen M.R."/>
            <person name="Sondergaard T.E."/>
            <person name="Sorensen J.L."/>
            <person name="Fitzpatrick D.A."/>
            <person name="Frisvad J.C."/>
            <person name="Nielsen K.L."/>
        </authorList>
    </citation>
    <scope>NUCLEOTIDE SEQUENCE</scope>
    <source>
        <strain evidence="10">IBT 30761</strain>
    </source>
</reference>
<dbReference type="Pfam" id="PF00324">
    <property type="entry name" value="AA_permease"/>
    <property type="match status" value="1"/>
</dbReference>
<feature type="transmembrane region" description="Helical" evidence="8">
    <location>
        <begin position="400"/>
        <end position="421"/>
    </location>
</feature>
<feature type="transmembrane region" description="Helical" evidence="8">
    <location>
        <begin position="275"/>
        <end position="298"/>
    </location>
</feature>
<keyword evidence="11" id="KW-1185">Reference proteome</keyword>
<dbReference type="PANTHER" id="PTHR43341">
    <property type="entry name" value="AMINO ACID PERMEASE"/>
    <property type="match status" value="1"/>
</dbReference>
<evidence type="ECO:0000256" key="7">
    <source>
        <dbReference type="SAM" id="MobiDB-lite"/>
    </source>
</evidence>
<feature type="transmembrane region" description="Helical" evidence="8">
    <location>
        <begin position="442"/>
        <end position="463"/>
    </location>
</feature>
<dbReference type="InterPro" id="IPR004841">
    <property type="entry name" value="AA-permease/SLC12A_dom"/>
</dbReference>
<evidence type="ECO:0000256" key="6">
    <source>
        <dbReference type="ARBA" id="ARBA00023136"/>
    </source>
</evidence>
<evidence type="ECO:0000256" key="1">
    <source>
        <dbReference type="ARBA" id="ARBA00004141"/>
    </source>
</evidence>
<feature type="transmembrane region" description="Helical" evidence="8">
    <location>
        <begin position="52"/>
        <end position="73"/>
    </location>
</feature>
<evidence type="ECO:0000259" key="9">
    <source>
        <dbReference type="Pfam" id="PF00324"/>
    </source>
</evidence>
<keyword evidence="5 8" id="KW-1133">Transmembrane helix</keyword>
<dbReference type="AlphaFoldDB" id="A0A9W9ENV3"/>
<dbReference type="RefSeq" id="XP_056469868.1">
    <property type="nucleotide sequence ID" value="XM_056622452.1"/>
</dbReference>
<gene>
    <name evidence="10" type="ORF">N7532_009961</name>
</gene>
<evidence type="ECO:0000313" key="10">
    <source>
        <dbReference type="EMBL" id="KAJ5085190.1"/>
    </source>
</evidence>
<dbReference type="PROSITE" id="PS00218">
    <property type="entry name" value="AMINO_ACID_PERMEASE_1"/>
    <property type="match status" value="1"/>
</dbReference>
<feature type="compositionally biased region" description="Basic and acidic residues" evidence="7">
    <location>
        <begin position="1"/>
        <end position="15"/>
    </location>
</feature>
<accession>A0A9W9ENV3</accession>
<feature type="domain" description="Amino acid permease/ SLC12A" evidence="9">
    <location>
        <begin position="52"/>
        <end position="501"/>
    </location>
</feature>
<dbReference type="PIRSF" id="PIRSF006060">
    <property type="entry name" value="AA_transporter"/>
    <property type="match status" value="1"/>
</dbReference>
<feature type="transmembrane region" description="Helical" evidence="8">
    <location>
        <begin position="475"/>
        <end position="495"/>
    </location>
</feature>
<keyword evidence="2" id="KW-0813">Transport</keyword>
<feature type="transmembrane region" description="Helical" evidence="8">
    <location>
        <begin position="132"/>
        <end position="151"/>
    </location>
</feature>
<evidence type="ECO:0000256" key="8">
    <source>
        <dbReference type="SAM" id="Phobius"/>
    </source>
</evidence>
<evidence type="ECO:0000256" key="2">
    <source>
        <dbReference type="ARBA" id="ARBA00022448"/>
    </source>
</evidence>
<dbReference type="FunFam" id="1.20.1740.10:FF:000001">
    <property type="entry name" value="Amino acid permease"/>
    <property type="match status" value="1"/>
</dbReference>